<feature type="region of interest" description="Disordered" evidence="1">
    <location>
        <begin position="260"/>
        <end position="299"/>
    </location>
</feature>
<dbReference type="EMBL" id="JAULSO010000003">
    <property type="protein sequence ID" value="KAK3685439.1"/>
    <property type="molecule type" value="Genomic_DNA"/>
</dbReference>
<gene>
    <name evidence="2" type="ORF">B0T22DRAFT_218119</name>
</gene>
<reference evidence="2" key="2">
    <citation type="submission" date="2023-06" db="EMBL/GenBank/DDBJ databases">
        <authorList>
            <consortium name="Lawrence Berkeley National Laboratory"/>
            <person name="Haridas S."/>
            <person name="Hensen N."/>
            <person name="Bonometti L."/>
            <person name="Westerberg I."/>
            <person name="Brannstrom I.O."/>
            <person name="Guillou S."/>
            <person name="Cros-Aarteil S."/>
            <person name="Calhoun S."/>
            <person name="Kuo A."/>
            <person name="Mondo S."/>
            <person name="Pangilinan J."/>
            <person name="Riley R."/>
            <person name="Labutti K."/>
            <person name="Andreopoulos B."/>
            <person name="Lipzen A."/>
            <person name="Chen C."/>
            <person name="Yanf M."/>
            <person name="Daum C."/>
            <person name="Ng V."/>
            <person name="Clum A."/>
            <person name="Steindorff A."/>
            <person name="Ohm R."/>
            <person name="Martin F."/>
            <person name="Silar P."/>
            <person name="Natvig D."/>
            <person name="Lalanne C."/>
            <person name="Gautier V."/>
            <person name="Ament-Velasquez S.L."/>
            <person name="Kruys A."/>
            <person name="Hutchinson M.I."/>
            <person name="Powell A.J."/>
            <person name="Barry K."/>
            <person name="Miller A.N."/>
            <person name="Grigoriev I.V."/>
            <person name="Debuchy R."/>
            <person name="Gladieux P."/>
            <person name="Thoren M.H."/>
            <person name="Johannesson H."/>
        </authorList>
    </citation>
    <scope>NUCLEOTIDE SEQUENCE</scope>
    <source>
        <strain evidence="2">CBS 314.62</strain>
    </source>
</reference>
<evidence type="ECO:0000256" key="1">
    <source>
        <dbReference type="SAM" id="MobiDB-lite"/>
    </source>
</evidence>
<dbReference type="Proteomes" id="UP001270362">
    <property type="component" value="Unassembled WGS sequence"/>
</dbReference>
<organism evidence="2 3">
    <name type="scientific">Podospora appendiculata</name>
    <dbReference type="NCBI Taxonomy" id="314037"/>
    <lineage>
        <taxon>Eukaryota</taxon>
        <taxon>Fungi</taxon>
        <taxon>Dikarya</taxon>
        <taxon>Ascomycota</taxon>
        <taxon>Pezizomycotina</taxon>
        <taxon>Sordariomycetes</taxon>
        <taxon>Sordariomycetidae</taxon>
        <taxon>Sordariales</taxon>
        <taxon>Podosporaceae</taxon>
        <taxon>Podospora</taxon>
    </lineage>
</organism>
<reference evidence="2" key="1">
    <citation type="journal article" date="2023" name="Mol. Phylogenet. Evol.">
        <title>Genome-scale phylogeny and comparative genomics of the fungal order Sordariales.</title>
        <authorList>
            <person name="Hensen N."/>
            <person name="Bonometti L."/>
            <person name="Westerberg I."/>
            <person name="Brannstrom I.O."/>
            <person name="Guillou S."/>
            <person name="Cros-Aarteil S."/>
            <person name="Calhoun S."/>
            <person name="Haridas S."/>
            <person name="Kuo A."/>
            <person name="Mondo S."/>
            <person name="Pangilinan J."/>
            <person name="Riley R."/>
            <person name="LaButti K."/>
            <person name="Andreopoulos B."/>
            <person name="Lipzen A."/>
            <person name="Chen C."/>
            <person name="Yan M."/>
            <person name="Daum C."/>
            <person name="Ng V."/>
            <person name="Clum A."/>
            <person name="Steindorff A."/>
            <person name="Ohm R.A."/>
            <person name="Martin F."/>
            <person name="Silar P."/>
            <person name="Natvig D.O."/>
            <person name="Lalanne C."/>
            <person name="Gautier V."/>
            <person name="Ament-Velasquez S.L."/>
            <person name="Kruys A."/>
            <person name="Hutchinson M.I."/>
            <person name="Powell A.J."/>
            <person name="Barry K."/>
            <person name="Miller A.N."/>
            <person name="Grigoriev I.V."/>
            <person name="Debuchy R."/>
            <person name="Gladieux P."/>
            <person name="Hiltunen Thoren M."/>
            <person name="Johannesson H."/>
        </authorList>
    </citation>
    <scope>NUCLEOTIDE SEQUENCE</scope>
    <source>
        <strain evidence="2">CBS 314.62</strain>
    </source>
</reference>
<evidence type="ECO:0000313" key="3">
    <source>
        <dbReference type="Proteomes" id="UP001270362"/>
    </source>
</evidence>
<evidence type="ECO:0000313" key="2">
    <source>
        <dbReference type="EMBL" id="KAK3685439.1"/>
    </source>
</evidence>
<sequence>MAGTLVMTPLHKQSHDNISRRHPTNPEIPSRRRFQRFWFDLISAVRAAYPGPKGSRFSKRNQTLSLGHLISLTYCHHAQRAASCSVPAKERPIRGSPNGVHLLLPSIQLLVANGLPYLHRQGSCPTWTPSFPFVARAWGLIPTEPGDSSSAAPGQKSCDCQLRCWLQQQAHIGVVTDECDGRGVPASWLRVTRLDCCTSLDSAFRRKPFVFHFGNQQLVAIIASLLVRVIAESIAFVVDLFNQPADDSNSMFPDQGTPMCRRNSGRPRDAHDLFNTRMDAGHGKEREGRPGTGGVSETRERWGGISVNLHYTTLHTDIIIAVDFIPLLLTRSSPTDHRSVEEGRTLIFISTEPDEPGSS</sequence>
<comment type="caution">
    <text evidence="2">The sequence shown here is derived from an EMBL/GenBank/DDBJ whole genome shotgun (WGS) entry which is preliminary data.</text>
</comment>
<name>A0AAE0X532_9PEZI</name>
<keyword evidence="3" id="KW-1185">Reference proteome</keyword>
<proteinExistence type="predicted"/>
<dbReference type="AlphaFoldDB" id="A0AAE0X532"/>
<feature type="compositionally biased region" description="Basic and acidic residues" evidence="1">
    <location>
        <begin position="266"/>
        <end position="289"/>
    </location>
</feature>
<protein>
    <submittedName>
        <fullName evidence="2">Uncharacterized protein</fullName>
    </submittedName>
</protein>
<accession>A0AAE0X532</accession>